<reference evidence="2" key="2">
    <citation type="journal article" date="2021" name="PeerJ">
        <title>Extensive microbial diversity within the chicken gut microbiome revealed by metagenomics and culture.</title>
        <authorList>
            <person name="Gilroy R."/>
            <person name="Ravi A."/>
            <person name="Getino M."/>
            <person name="Pursley I."/>
            <person name="Horton D.L."/>
            <person name="Alikhan N.F."/>
            <person name="Baker D."/>
            <person name="Gharbi K."/>
            <person name="Hall N."/>
            <person name="Watson M."/>
            <person name="Adriaenssens E.M."/>
            <person name="Foster-Nyarko E."/>
            <person name="Jarju S."/>
            <person name="Secka A."/>
            <person name="Antonio M."/>
            <person name="Oren A."/>
            <person name="Chaudhuri R.R."/>
            <person name="La Ragione R."/>
            <person name="Hildebrand F."/>
            <person name="Pallen M.J."/>
        </authorList>
    </citation>
    <scope>NUCLEOTIDE SEQUENCE</scope>
    <source>
        <strain evidence="2">CHK158-818</strain>
    </source>
</reference>
<accession>A0A9D1M6M7</accession>
<proteinExistence type="inferred from homology"/>
<comment type="caution">
    <text evidence="2">The sequence shown here is derived from an EMBL/GenBank/DDBJ whole genome shotgun (WGS) entry which is preliminary data.</text>
</comment>
<dbReference type="Proteomes" id="UP000824112">
    <property type="component" value="Unassembled WGS sequence"/>
</dbReference>
<dbReference type="AlphaFoldDB" id="A0A9D1M6M7"/>
<name>A0A9D1M6M7_9BACT</name>
<dbReference type="PANTHER" id="PTHR35024">
    <property type="entry name" value="HYPOTHETICAL CYTOSOLIC PROTEIN"/>
    <property type="match status" value="1"/>
</dbReference>
<evidence type="ECO:0000313" key="2">
    <source>
        <dbReference type="EMBL" id="HIU54513.1"/>
    </source>
</evidence>
<organism evidence="2 3">
    <name type="scientific">Candidatus Gallibacteroides avistercoris</name>
    <dbReference type="NCBI Taxonomy" id="2840833"/>
    <lineage>
        <taxon>Bacteria</taxon>
        <taxon>Pseudomonadati</taxon>
        <taxon>Bacteroidota</taxon>
        <taxon>Bacteroidia</taxon>
        <taxon>Bacteroidales</taxon>
        <taxon>Bacteroidaceae</taxon>
        <taxon>Bacteroidaceae incertae sedis</taxon>
        <taxon>Candidatus Gallibacteroides</taxon>
    </lineage>
</organism>
<dbReference type="InterPro" id="IPR007607">
    <property type="entry name" value="BacA/B"/>
</dbReference>
<protein>
    <submittedName>
        <fullName evidence="2">Polymer-forming cytoskeletal protein</fullName>
    </submittedName>
</protein>
<dbReference type="PANTHER" id="PTHR35024:SF4">
    <property type="entry name" value="POLYMER-FORMING CYTOSKELETAL PROTEIN"/>
    <property type="match status" value="1"/>
</dbReference>
<reference evidence="2" key="1">
    <citation type="submission" date="2020-10" db="EMBL/GenBank/DDBJ databases">
        <authorList>
            <person name="Gilroy R."/>
        </authorList>
    </citation>
    <scope>NUCLEOTIDE SEQUENCE</scope>
    <source>
        <strain evidence="2">CHK158-818</strain>
    </source>
</reference>
<gene>
    <name evidence="2" type="ORF">IAB03_01745</name>
</gene>
<sequence>MAKNNQATGLTHNSLEIETVIVGNITAPKDLRIDGTVQGDVACAGKVVLGKTGSIVGNIQCTTAEIAGKVTGNISVQQSLTLKSSSIFEGDIQTASLIIEPGASLNGQCKMSRENA</sequence>
<comment type="similarity">
    <text evidence="1">Belongs to the bactofilin family.</text>
</comment>
<evidence type="ECO:0000313" key="3">
    <source>
        <dbReference type="Proteomes" id="UP000824112"/>
    </source>
</evidence>
<dbReference type="EMBL" id="DVNA01000040">
    <property type="protein sequence ID" value="HIU54513.1"/>
    <property type="molecule type" value="Genomic_DNA"/>
</dbReference>
<dbReference type="Pfam" id="PF04519">
    <property type="entry name" value="Bactofilin"/>
    <property type="match status" value="1"/>
</dbReference>
<evidence type="ECO:0000256" key="1">
    <source>
        <dbReference type="ARBA" id="ARBA00044755"/>
    </source>
</evidence>